<feature type="compositionally biased region" description="Basic and acidic residues" evidence="1">
    <location>
        <begin position="55"/>
        <end position="67"/>
    </location>
</feature>
<feature type="non-terminal residue" evidence="2">
    <location>
        <position position="73"/>
    </location>
</feature>
<feature type="compositionally biased region" description="Basic residues" evidence="1">
    <location>
        <begin position="39"/>
        <end position="53"/>
    </location>
</feature>
<name>A0A6J4KL74_9BACT</name>
<evidence type="ECO:0000313" key="2">
    <source>
        <dbReference type="EMBL" id="CAA9309101.1"/>
    </source>
</evidence>
<dbReference type="AlphaFoldDB" id="A0A6J4KL74"/>
<feature type="compositionally biased region" description="Gly residues" evidence="1">
    <location>
        <begin position="1"/>
        <end position="10"/>
    </location>
</feature>
<sequence length="73" mass="8059">DGQGDAGAPGGEQHHQGPGQVGHGRPADDRRPALLPQHSGRRSPRRSRRRPHQGRGVEEDRRAAGKDRPRHRL</sequence>
<gene>
    <name evidence="2" type="ORF">AVDCRST_MAG68-1158</name>
</gene>
<organism evidence="2">
    <name type="scientific">uncultured Gemmatimonadota bacterium</name>
    <dbReference type="NCBI Taxonomy" id="203437"/>
    <lineage>
        <taxon>Bacteria</taxon>
        <taxon>Pseudomonadati</taxon>
        <taxon>Gemmatimonadota</taxon>
        <taxon>environmental samples</taxon>
    </lineage>
</organism>
<feature type="non-terminal residue" evidence="2">
    <location>
        <position position="1"/>
    </location>
</feature>
<dbReference type="EMBL" id="CADCTW010000062">
    <property type="protein sequence ID" value="CAA9309101.1"/>
    <property type="molecule type" value="Genomic_DNA"/>
</dbReference>
<reference evidence="2" key="1">
    <citation type="submission" date="2020-02" db="EMBL/GenBank/DDBJ databases">
        <authorList>
            <person name="Meier V. D."/>
        </authorList>
    </citation>
    <scope>NUCLEOTIDE SEQUENCE</scope>
    <source>
        <strain evidence="2">AVDCRST_MAG68</strain>
    </source>
</reference>
<proteinExistence type="predicted"/>
<protein>
    <submittedName>
        <fullName evidence="2">Uncharacterized protein</fullName>
    </submittedName>
</protein>
<accession>A0A6J4KL74</accession>
<feature type="region of interest" description="Disordered" evidence="1">
    <location>
        <begin position="1"/>
        <end position="73"/>
    </location>
</feature>
<evidence type="ECO:0000256" key="1">
    <source>
        <dbReference type="SAM" id="MobiDB-lite"/>
    </source>
</evidence>